<dbReference type="REBASE" id="374516">
    <property type="entry name" value="M.Sal12461ORF29505P"/>
</dbReference>
<evidence type="ECO:0000313" key="4">
    <source>
        <dbReference type="EMBL" id="QEV21135.1"/>
    </source>
</evidence>
<evidence type="ECO:0000313" key="5">
    <source>
        <dbReference type="Proteomes" id="UP000326553"/>
    </source>
</evidence>
<evidence type="ECO:0000259" key="3">
    <source>
        <dbReference type="Pfam" id="PF02384"/>
    </source>
</evidence>
<dbReference type="PRINTS" id="PR00507">
    <property type="entry name" value="N12N6MTFRASE"/>
</dbReference>
<dbReference type="Pfam" id="PF02384">
    <property type="entry name" value="N6_Mtase"/>
    <property type="match status" value="1"/>
</dbReference>
<dbReference type="InterPro" id="IPR029063">
    <property type="entry name" value="SAM-dependent_MTases_sf"/>
</dbReference>
<dbReference type="InterPro" id="IPR044946">
    <property type="entry name" value="Restrct_endonuc_typeI_TRD_sf"/>
</dbReference>
<proteinExistence type="predicted"/>
<dbReference type="Gene3D" id="3.90.220.20">
    <property type="entry name" value="DNA methylase specificity domains"/>
    <property type="match status" value="1"/>
</dbReference>
<keyword evidence="2" id="KW-0238">DNA-binding</keyword>
<dbReference type="PANTHER" id="PTHR42998:SF1">
    <property type="entry name" value="TYPE I RESTRICTION ENZYME HINDI METHYLASE SUBUNIT"/>
    <property type="match status" value="1"/>
</dbReference>
<dbReference type="InterPro" id="IPR002052">
    <property type="entry name" value="DNA_methylase_N6_adenine_CS"/>
</dbReference>
<dbReference type="GO" id="GO:0009307">
    <property type="term" value="P:DNA restriction-modification system"/>
    <property type="evidence" value="ECO:0007669"/>
    <property type="project" value="UniProtKB-KW"/>
</dbReference>
<dbReference type="GO" id="GO:0008170">
    <property type="term" value="F:N-methyltransferase activity"/>
    <property type="evidence" value="ECO:0007669"/>
    <property type="project" value="InterPro"/>
</dbReference>
<dbReference type="GO" id="GO:0003677">
    <property type="term" value="F:DNA binding"/>
    <property type="evidence" value="ECO:0007669"/>
    <property type="project" value="UniProtKB-KW"/>
</dbReference>
<gene>
    <name evidence="4" type="ORF">CP975_29505</name>
</gene>
<dbReference type="Proteomes" id="UP000326553">
    <property type="component" value="Chromosome"/>
</dbReference>
<dbReference type="Gene3D" id="3.40.50.150">
    <property type="entry name" value="Vaccinia Virus protein VP39"/>
    <property type="match status" value="1"/>
</dbReference>
<dbReference type="InterPro" id="IPR003356">
    <property type="entry name" value="DNA_methylase_A-5"/>
</dbReference>
<feature type="domain" description="DNA methylase adenine-specific" evidence="3">
    <location>
        <begin position="154"/>
        <end position="390"/>
    </location>
</feature>
<keyword evidence="5" id="KW-1185">Reference proteome</keyword>
<evidence type="ECO:0000256" key="1">
    <source>
        <dbReference type="ARBA" id="ARBA00022747"/>
    </source>
</evidence>
<dbReference type="EMBL" id="CP023695">
    <property type="protein sequence ID" value="QEV21135.1"/>
    <property type="molecule type" value="Genomic_DNA"/>
</dbReference>
<protein>
    <submittedName>
        <fullName evidence="4">SAM-dependent methyltransferase</fullName>
    </submittedName>
</protein>
<name>A0A5J6HWU7_STRAD</name>
<reference evidence="4 5" key="1">
    <citation type="submission" date="2017-09" db="EMBL/GenBank/DDBJ databases">
        <authorList>
            <person name="Lee N."/>
            <person name="Cho B.-K."/>
        </authorList>
    </citation>
    <scope>NUCLEOTIDE SEQUENCE [LARGE SCALE GENOMIC DNA]</scope>
    <source>
        <strain evidence="4 5">ATCC 12461</strain>
    </source>
</reference>
<dbReference type="CDD" id="cd02440">
    <property type="entry name" value="AdoMet_MTases"/>
    <property type="match status" value="1"/>
</dbReference>
<dbReference type="SUPFAM" id="SSF53335">
    <property type="entry name" value="S-adenosyl-L-methionine-dependent methyltransferases"/>
    <property type="match status" value="1"/>
</dbReference>
<evidence type="ECO:0000256" key="2">
    <source>
        <dbReference type="ARBA" id="ARBA00023125"/>
    </source>
</evidence>
<dbReference type="AlphaFoldDB" id="A0A5J6HWU7"/>
<dbReference type="PROSITE" id="PS00092">
    <property type="entry name" value="N6_MTASE"/>
    <property type="match status" value="1"/>
</dbReference>
<dbReference type="InterPro" id="IPR052916">
    <property type="entry name" value="Type-I_RE_MTase_Subunit"/>
</dbReference>
<keyword evidence="4" id="KW-0489">Methyltransferase</keyword>
<dbReference type="KEGG" id="salw:CP975_29505"/>
<organism evidence="4 5">
    <name type="scientific">Streptomyces alboniger</name>
    <dbReference type="NCBI Taxonomy" id="132473"/>
    <lineage>
        <taxon>Bacteria</taxon>
        <taxon>Bacillati</taxon>
        <taxon>Actinomycetota</taxon>
        <taxon>Actinomycetes</taxon>
        <taxon>Kitasatosporales</taxon>
        <taxon>Streptomycetaceae</taxon>
        <taxon>Streptomyces</taxon>
        <taxon>Streptomyces aurantiacus group</taxon>
    </lineage>
</organism>
<dbReference type="OrthoDB" id="9784823at2"/>
<dbReference type="RefSeq" id="WP_055530769.1">
    <property type="nucleotide sequence ID" value="NZ_CP023695.1"/>
</dbReference>
<keyword evidence="4" id="KW-0808">Transferase</keyword>
<dbReference type="GO" id="GO:0032259">
    <property type="term" value="P:methylation"/>
    <property type="evidence" value="ECO:0007669"/>
    <property type="project" value="UniProtKB-KW"/>
</dbReference>
<sequence>MSGSNDVPVTLAGIARIAGVGRAAVSNWRRRHDSFPMSVGGTDTSPQFSLAEVERWLYAHGKIERIGLRERLWPHYEALGDRAVMGAALAEVGRRLLAATGADQAAPEHSLLPDEAARVINETVDVARYEGERETFAFLLTRWLDAHVRQVGTTPAPLARLMADVALAVRAEERWGADGRITVLDPACGVGGLLLAAGEGLVERSADADPGTTALIGTELDPVLAALAEVQLGFADADKGSGGVRIEAGDSLRADPNDGVRADIVLCNPPFNARDWGHEELATDPRWVYGLPPRTEPELAWIEHALARLAPGGVAVLLLPPAVASRRAGRRIRGALLRTGALQGVVALPAGAAQPHSVSLQLWILRMPASEGSAASGERLFLLDAAISHGATRGAQGIDWPQLTSRVLDAVRAYDWSGERKAGAGKQLPEGCVTVPMVDLLDEQTDLTPARHVPETAVEAQAKLHESWGRLGGLLDEVRDHSQSLAAIDLSTGSEALSTVTVSDLHRAHALKLQQGQTLPGELLHGDALPDGAVPALSVPDLVMGGQPGGWLARAEVERGASTGSFTVAEPGDVVVAGVERAYRVWVQEETPLVLGPQLYALRPDPEVLDPWFLAGCLRASANARQAGSHTSSSARIDVRKLQVLQLALAEQRPYAAAFRELLALEESLRSVASVGEALVRSFGDGLAAGQLHSLRP</sequence>
<dbReference type="PANTHER" id="PTHR42998">
    <property type="entry name" value="TYPE I RESTRICTION ENZYME HINDVIIP M PROTEIN-RELATED"/>
    <property type="match status" value="1"/>
</dbReference>
<accession>A0A5J6HWU7</accession>
<keyword evidence="1" id="KW-0680">Restriction system</keyword>